<feature type="domain" description="Pyrrolo-quinoline quinone repeat" evidence="1">
    <location>
        <begin position="215"/>
        <end position="297"/>
    </location>
</feature>
<dbReference type="Gene3D" id="2.60.120.560">
    <property type="entry name" value="Exo-inulinase, domain 1"/>
    <property type="match status" value="1"/>
</dbReference>
<dbReference type="PANTHER" id="PTHR34512:SF30">
    <property type="entry name" value="OUTER MEMBRANE PROTEIN ASSEMBLY FACTOR BAMB"/>
    <property type="match status" value="1"/>
</dbReference>
<dbReference type="SMART" id="SM00564">
    <property type="entry name" value="PQQ"/>
    <property type="match status" value="5"/>
</dbReference>
<name>B9XQ58_PEDPL</name>
<evidence type="ECO:0000313" key="2">
    <source>
        <dbReference type="EMBL" id="EEF58062.1"/>
    </source>
</evidence>
<proteinExistence type="predicted"/>
<sequence precursor="true">MCVARMLLNSAMKLTTRIAVGVFGLFLTGSSFTSTTVAAPAKGWLNWRGPQQNGTSLEKGLPDTIDPQHPLWVADLPGQSTSVIANGKVYIMGYLGEGADLQEGVVCFDAETGKKLWQQLFSDFLSDTIYLRYATSSPTVDEETGNVYMQGTQGILAAFTADGKLLWKHSLMEEFGRLTFPNSRTASPVIDKDLVITRGITANWGAQGPAADRFYAFDKKTGELIWSSSPGDRPKDNSYSNPSMGFLDGKRVFYSATGDGGVVCANARTGEPIWRIPMTKAGINAAVLVHNNDKVICIYGTPYEPGQLVALKIPHVTPTNAAAAPVVVERSTAQLWADDISTSTSSPILVGDRVYVVSEKGDLCCVDANNGNILWKKKIGIEERNSCPLYADGKLYVPMLDDPAIKTEGSGEAGTKGVLYVIRPTDKDGEILAHASLDGRCFGTPTAYNGKIYMQTTRHLYCFGKKGKNPGLPPEQVAEQWPAPGKAAQLQVIPSEVLMRPGQTESFRVRSLDANGFTVENIKDAKSVKWASFIPATAKVKSSMKASFDEKNQLVAANDPVPSAGAFEASVGGLKGYMRGRVLPYLPIKQDFEWASLMETNAAENVTFAYPPLPWIGARFKFEIRDMEGSKVLAKTIDNPFFQRATVFIGDPNTKNYTIEADVMSDGNKRNMSEVGLVNQRYYIVMKGNSKELEVNSTQELFRKAVPFDWSPKVWYHLKTRVDVASDGSGVIRAKAWKKGEAEPDKWLIEVPHKHANESGSPGLFAFAPQKRVFIDNITVTSNK</sequence>
<dbReference type="Gene3D" id="2.40.10.480">
    <property type="match status" value="1"/>
</dbReference>
<dbReference type="SUPFAM" id="SSF50998">
    <property type="entry name" value="Quinoprotein alcohol dehydrogenase-like"/>
    <property type="match status" value="2"/>
</dbReference>
<dbReference type="AlphaFoldDB" id="B9XQ58"/>
<feature type="domain" description="Pyrrolo-quinoline quinone repeat" evidence="1">
    <location>
        <begin position="330"/>
        <end position="401"/>
    </location>
</feature>
<dbReference type="InterPro" id="IPR011047">
    <property type="entry name" value="Quinoprotein_ADH-like_sf"/>
</dbReference>
<dbReference type="PANTHER" id="PTHR34512">
    <property type="entry name" value="CELL SURFACE PROTEIN"/>
    <property type="match status" value="1"/>
</dbReference>
<dbReference type="InterPro" id="IPR002372">
    <property type="entry name" value="PQQ_rpt_dom"/>
</dbReference>
<accession>B9XQ58</accession>
<feature type="domain" description="Pyrrolo-quinoline quinone repeat" evidence="1">
    <location>
        <begin position="70"/>
        <end position="199"/>
    </location>
</feature>
<dbReference type="Gene3D" id="2.130.10.10">
    <property type="entry name" value="YVTN repeat-like/Quinoprotein amine dehydrogenase"/>
    <property type="match status" value="1"/>
</dbReference>
<evidence type="ECO:0000259" key="1">
    <source>
        <dbReference type="Pfam" id="PF13360"/>
    </source>
</evidence>
<dbReference type="Proteomes" id="UP000003688">
    <property type="component" value="Unassembled WGS sequence"/>
</dbReference>
<organism evidence="2 3">
    <name type="scientific">Pedosphaera parvula (strain Ellin514)</name>
    <dbReference type="NCBI Taxonomy" id="320771"/>
    <lineage>
        <taxon>Bacteria</taxon>
        <taxon>Pseudomonadati</taxon>
        <taxon>Verrucomicrobiota</taxon>
        <taxon>Pedosphaerae</taxon>
        <taxon>Pedosphaerales</taxon>
        <taxon>Pedosphaeraceae</taxon>
        <taxon>Pedosphaera</taxon>
    </lineage>
</organism>
<evidence type="ECO:0000313" key="3">
    <source>
        <dbReference type="Proteomes" id="UP000003688"/>
    </source>
</evidence>
<dbReference type="InterPro" id="IPR015943">
    <property type="entry name" value="WD40/YVTN_repeat-like_dom_sf"/>
</dbReference>
<comment type="caution">
    <text evidence="2">The sequence shown here is derived from an EMBL/GenBank/DDBJ whole genome shotgun (WGS) entry which is preliminary data.</text>
</comment>
<dbReference type="Pfam" id="PF13360">
    <property type="entry name" value="PQQ_2"/>
    <property type="match status" value="3"/>
</dbReference>
<dbReference type="EMBL" id="ABOX02000051">
    <property type="protein sequence ID" value="EEF58062.1"/>
    <property type="molecule type" value="Genomic_DNA"/>
</dbReference>
<dbReference type="InterPro" id="IPR018391">
    <property type="entry name" value="PQQ_b-propeller_rpt"/>
</dbReference>
<reference evidence="2 3" key="1">
    <citation type="journal article" date="2011" name="J. Bacteriol.">
        <title>Genome sequence of 'Pedosphaera parvula' Ellin514, an aerobic Verrucomicrobial isolate from pasture soil.</title>
        <authorList>
            <person name="Kant R."/>
            <person name="van Passel M.W."/>
            <person name="Sangwan P."/>
            <person name="Palva A."/>
            <person name="Lucas S."/>
            <person name="Copeland A."/>
            <person name="Lapidus A."/>
            <person name="Glavina Del Rio T."/>
            <person name="Dalin E."/>
            <person name="Tice H."/>
            <person name="Bruce D."/>
            <person name="Goodwin L."/>
            <person name="Pitluck S."/>
            <person name="Chertkov O."/>
            <person name="Larimer F.W."/>
            <person name="Land M.L."/>
            <person name="Hauser L."/>
            <person name="Brettin T.S."/>
            <person name="Detter J.C."/>
            <person name="Han S."/>
            <person name="de Vos W.M."/>
            <person name="Janssen P.H."/>
            <person name="Smidt H."/>
        </authorList>
    </citation>
    <scope>NUCLEOTIDE SEQUENCE [LARGE SCALE GENOMIC DNA]</scope>
    <source>
        <strain evidence="2 3">Ellin514</strain>
    </source>
</reference>
<gene>
    <name evidence="2" type="ORF">Cflav_PD1199</name>
</gene>
<keyword evidence="3" id="KW-1185">Reference proteome</keyword>
<dbReference type="STRING" id="320771.Cflav_PD1199"/>
<protein>
    <submittedName>
        <fullName evidence="2">Pyrrolo-quinoline quinone</fullName>
    </submittedName>
</protein>